<dbReference type="Pfam" id="PF07179">
    <property type="entry name" value="SseB"/>
    <property type="match status" value="1"/>
</dbReference>
<dbReference type="EMBL" id="PRDS01000001">
    <property type="protein sequence ID" value="PPB82109.1"/>
    <property type="molecule type" value="Genomic_DNA"/>
</dbReference>
<comment type="caution">
    <text evidence="3">The sequence shown here is derived from an EMBL/GenBank/DDBJ whole genome shotgun (WGS) entry which is preliminary data.</text>
</comment>
<feature type="domain" description="SseB protein N-terminal" evidence="2">
    <location>
        <begin position="17"/>
        <end position="119"/>
    </location>
</feature>
<evidence type="ECO:0000256" key="1">
    <source>
        <dbReference type="SAM" id="MobiDB-lite"/>
    </source>
</evidence>
<organism evidence="3 4">
    <name type="scientific">Albidovulum inexpectatum</name>
    <dbReference type="NCBI Taxonomy" id="196587"/>
    <lineage>
        <taxon>Bacteria</taxon>
        <taxon>Pseudomonadati</taxon>
        <taxon>Pseudomonadota</taxon>
        <taxon>Alphaproteobacteria</taxon>
        <taxon>Rhodobacterales</taxon>
        <taxon>Paracoccaceae</taxon>
        <taxon>Albidovulum</taxon>
    </lineage>
</organism>
<protein>
    <submittedName>
        <fullName evidence="3">Type III secretion system (T3SS) SseB-like protein</fullName>
    </submittedName>
</protein>
<proteinExistence type="predicted"/>
<feature type="region of interest" description="Disordered" evidence="1">
    <location>
        <begin position="243"/>
        <end position="264"/>
    </location>
</feature>
<dbReference type="InterPro" id="IPR009839">
    <property type="entry name" value="SseB_N"/>
</dbReference>
<sequence>MTQTRLDRAHSAMGDAPEDDAARLHFYEALADAEMYLLLEREAVDDRAEPRILTLDDGRFALAFDTEERLVDFTRAPAAHVALPGRVLVRLLADEGVGLGLNLGVAPSEALLPADALQWLVQMLDQRPDARTGIPTEIAPPSALPDRLLQALDAKLAGLAGLARAAHLVWVRYKDGRSGHLLAFQGAPARAEQPLAKAVSEAVIFSGVDQATLDVVFLPQDSPLLPRFQAVSLRFDLPEPKEETAQILGPAAPGMDPKRPPRLK</sequence>
<name>A0A2S5JKU6_9RHOB</name>
<dbReference type="Proteomes" id="UP000239736">
    <property type="component" value="Unassembled WGS sequence"/>
</dbReference>
<dbReference type="AlphaFoldDB" id="A0A2S5JKU6"/>
<evidence type="ECO:0000313" key="3">
    <source>
        <dbReference type="EMBL" id="PPB82109.1"/>
    </source>
</evidence>
<accession>A0A2S5JKU6</accession>
<dbReference type="RefSeq" id="WP_104068703.1">
    <property type="nucleotide sequence ID" value="NZ_PRDS01000001.1"/>
</dbReference>
<gene>
    <name evidence="3" type="ORF">LV82_00029</name>
</gene>
<reference evidence="3 4" key="1">
    <citation type="submission" date="2018-01" db="EMBL/GenBank/DDBJ databases">
        <title>Genomic Encyclopedia of Archaeal and Bacterial Type Strains, Phase II (KMG-II): from individual species to whole genera.</title>
        <authorList>
            <person name="Goeker M."/>
        </authorList>
    </citation>
    <scope>NUCLEOTIDE SEQUENCE [LARGE SCALE GENOMIC DNA]</scope>
    <source>
        <strain evidence="3 4">DSM 12048</strain>
    </source>
</reference>
<dbReference type="OrthoDB" id="7831317at2"/>
<evidence type="ECO:0000313" key="4">
    <source>
        <dbReference type="Proteomes" id="UP000239736"/>
    </source>
</evidence>
<keyword evidence="4" id="KW-1185">Reference proteome</keyword>
<evidence type="ECO:0000259" key="2">
    <source>
        <dbReference type="Pfam" id="PF07179"/>
    </source>
</evidence>